<proteinExistence type="predicted"/>
<name>A0AAD9URM1_ACRCE</name>
<comment type="caution">
    <text evidence="1">The sequence shown here is derived from an EMBL/GenBank/DDBJ whole genome shotgun (WGS) entry which is preliminary data.</text>
</comment>
<organism evidence="1 2">
    <name type="scientific">Acropora cervicornis</name>
    <name type="common">Staghorn coral</name>
    <dbReference type="NCBI Taxonomy" id="6130"/>
    <lineage>
        <taxon>Eukaryota</taxon>
        <taxon>Metazoa</taxon>
        <taxon>Cnidaria</taxon>
        <taxon>Anthozoa</taxon>
        <taxon>Hexacorallia</taxon>
        <taxon>Scleractinia</taxon>
        <taxon>Astrocoeniina</taxon>
        <taxon>Acroporidae</taxon>
        <taxon>Acropora</taxon>
    </lineage>
</organism>
<protein>
    <submittedName>
        <fullName evidence="1">Uncharacterized protein</fullName>
    </submittedName>
</protein>
<evidence type="ECO:0000313" key="1">
    <source>
        <dbReference type="EMBL" id="KAK2547250.1"/>
    </source>
</evidence>
<dbReference type="EMBL" id="JARQWQ010000198">
    <property type="protein sequence ID" value="KAK2547250.1"/>
    <property type="molecule type" value="Genomic_DNA"/>
</dbReference>
<reference evidence="1" key="1">
    <citation type="journal article" date="2023" name="G3 (Bethesda)">
        <title>Whole genome assembly and annotation of the endangered Caribbean coral Acropora cervicornis.</title>
        <authorList>
            <person name="Selwyn J.D."/>
            <person name="Vollmer S.V."/>
        </authorList>
    </citation>
    <scope>NUCLEOTIDE SEQUENCE</scope>
    <source>
        <strain evidence="1">K2</strain>
    </source>
</reference>
<keyword evidence="2" id="KW-1185">Reference proteome</keyword>
<accession>A0AAD9URM1</accession>
<reference evidence="1" key="2">
    <citation type="journal article" date="2023" name="Science">
        <title>Genomic signatures of disease resistance in endangered staghorn corals.</title>
        <authorList>
            <person name="Vollmer S.V."/>
            <person name="Selwyn J.D."/>
            <person name="Despard B.A."/>
            <person name="Roesel C.L."/>
        </authorList>
    </citation>
    <scope>NUCLEOTIDE SEQUENCE</scope>
    <source>
        <strain evidence="1">K2</strain>
    </source>
</reference>
<dbReference type="AlphaFoldDB" id="A0AAD9URM1"/>
<gene>
    <name evidence="1" type="ORF">P5673_032880</name>
</gene>
<dbReference type="Proteomes" id="UP001249851">
    <property type="component" value="Unassembled WGS sequence"/>
</dbReference>
<sequence length="171" mass="19901">MRIRSADVAATLSFKALPSRIVAGASNLCVRLVQITAIKDREEKNAGEENAENHGTFTVIFHFFDCLNEEIKCAKREKRKAERKWRTTKLQSDLLQFKRKWAFCTYLMKKAPCEYNSSFINNNSSDQRKLFKASKYLLNIKDDIEFPPHSVAFELANDLGNFFRQTEDCRY</sequence>
<evidence type="ECO:0000313" key="2">
    <source>
        <dbReference type="Proteomes" id="UP001249851"/>
    </source>
</evidence>